<dbReference type="PANTHER" id="PTHR12400">
    <property type="entry name" value="INOSITOL POLYPHOSPHATE KINASE"/>
    <property type="match status" value="1"/>
</dbReference>
<comment type="similarity">
    <text evidence="1">Belongs to the inositol phosphokinase (IPK) family.</text>
</comment>
<dbReference type="SUPFAM" id="SSF56104">
    <property type="entry name" value="SAICAR synthase-like"/>
    <property type="match status" value="1"/>
</dbReference>
<evidence type="ECO:0000313" key="3">
    <source>
        <dbReference type="Ensembl" id="ENSPSMP00000037898.1"/>
    </source>
</evidence>
<reference evidence="3" key="2">
    <citation type="submission" date="2025-09" db="UniProtKB">
        <authorList>
            <consortium name="Ensembl"/>
        </authorList>
    </citation>
    <scope>IDENTIFICATION</scope>
</reference>
<protein>
    <recommendedName>
        <fullName evidence="1">Kinase</fullName>
        <ecNumber evidence="1">2.7.-.-</ecNumber>
    </recommendedName>
</protein>
<evidence type="ECO:0000313" key="4">
    <source>
        <dbReference type="Proteomes" id="UP000694414"/>
    </source>
</evidence>
<dbReference type="GeneTree" id="ENSGT00940000156310"/>
<dbReference type="GO" id="GO:0046854">
    <property type="term" value="P:phosphatidylinositol phosphate biosynthetic process"/>
    <property type="evidence" value="ECO:0007669"/>
    <property type="project" value="TreeGrafter"/>
</dbReference>
<dbReference type="InterPro" id="IPR005522">
    <property type="entry name" value="IPK"/>
</dbReference>
<dbReference type="GO" id="GO:0005634">
    <property type="term" value="C:nucleus"/>
    <property type="evidence" value="ECO:0007669"/>
    <property type="project" value="TreeGrafter"/>
</dbReference>
<accession>A0A8C9B2V5</accession>
<evidence type="ECO:0000256" key="1">
    <source>
        <dbReference type="RuleBase" id="RU363090"/>
    </source>
</evidence>
<dbReference type="AlphaFoldDB" id="A0A8C9B2V5"/>
<keyword evidence="1" id="KW-0418">Kinase</keyword>
<dbReference type="GO" id="GO:0032958">
    <property type="term" value="P:inositol phosphate biosynthetic process"/>
    <property type="evidence" value="ECO:0007669"/>
    <property type="project" value="InterPro"/>
</dbReference>
<reference evidence="3" key="1">
    <citation type="submission" date="2025-08" db="UniProtKB">
        <authorList>
            <consortium name="Ensembl"/>
        </authorList>
    </citation>
    <scope>IDENTIFICATION</scope>
</reference>
<sequence>MPEAQISWPEQAKKPRPVRPRDRQQGEDVLAAGPCHCPLLPAVCARRMSPAFRAMDMEPRAKGVLLEPFVHQVGGHSCVLRFNETTLCKPLVPREHQFYETLPAEMRKFTPQYKGQSQRPLVSWLPLPPFFPFPLPRGHREVWSLNSPPQLLCAQSWGPSQKCRLSLSTHSPAASERAGSKD</sequence>
<dbReference type="GO" id="GO:0000828">
    <property type="term" value="F:inositol hexakisphosphate kinase activity"/>
    <property type="evidence" value="ECO:0007669"/>
    <property type="project" value="TreeGrafter"/>
</dbReference>
<dbReference type="GO" id="GO:0005737">
    <property type="term" value="C:cytoplasm"/>
    <property type="evidence" value="ECO:0007669"/>
    <property type="project" value="TreeGrafter"/>
</dbReference>
<evidence type="ECO:0000256" key="2">
    <source>
        <dbReference type="SAM" id="MobiDB-lite"/>
    </source>
</evidence>
<keyword evidence="4" id="KW-1185">Reference proteome</keyword>
<keyword evidence="1" id="KW-0808">Transferase</keyword>
<dbReference type="Ensembl" id="ENSPSMT00000043626.1">
    <property type="protein sequence ID" value="ENSPSMP00000037898.1"/>
    <property type="gene ID" value="ENSPSMG00000025987.1"/>
</dbReference>
<proteinExistence type="inferred from homology"/>
<gene>
    <name evidence="3" type="primary">IP6K2</name>
</gene>
<dbReference type="Proteomes" id="UP000694414">
    <property type="component" value="Unplaced"/>
</dbReference>
<dbReference type="EC" id="2.7.-.-" evidence="1"/>
<feature type="region of interest" description="Disordered" evidence="2">
    <location>
        <begin position="1"/>
        <end position="27"/>
    </location>
</feature>
<name>A0A8C9B2V5_PROSS</name>
<dbReference type="PANTHER" id="PTHR12400:SF47">
    <property type="entry name" value="INOSITOL HEXAKISPHOSPHATE KINASE 2"/>
    <property type="match status" value="1"/>
</dbReference>
<organism evidence="3 4">
    <name type="scientific">Prolemur simus</name>
    <name type="common">Greater bamboo lemur</name>
    <name type="synonym">Hapalemur simus</name>
    <dbReference type="NCBI Taxonomy" id="1328070"/>
    <lineage>
        <taxon>Eukaryota</taxon>
        <taxon>Metazoa</taxon>
        <taxon>Chordata</taxon>
        <taxon>Craniata</taxon>
        <taxon>Vertebrata</taxon>
        <taxon>Euteleostomi</taxon>
        <taxon>Mammalia</taxon>
        <taxon>Eutheria</taxon>
        <taxon>Euarchontoglires</taxon>
        <taxon>Primates</taxon>
        <taxon>Strepsirrhini</taxon>
        <taxon>Lemuriformes</taxon>
        <taxon>Lemuridae</taxon>
        <taxon>Prolemur</taxon>
    </lineage>
</organism>